<evidence type="ECO:0000313" key="1">
    <source>
        <dbReference type="EMBL" id="KAF9945836.1"/>
    </source>
</evidence>
<dbReference type="Proteomes" id="UP000749646">
    <property type="component" value="Unassembled WGS sequence"/>
</dbReference>
<dbReference type="AlphaFoldDB" id="A0A9P6IS97"/>
<gene>
    <name evidence="1" type="ORF">BGZ65_010310</name>
</gene>
<name>A0A9P6IS97_9FUNG</name>
<reference evidence="1" key="1">
    <citation type="journal article" date="2020" name="Fungal Divers.">
        <title>Resolving the Mortierellaceae phylogeny through synthesis of multi-gene phylogenetics and phylogenomics.</title>
        <authorList>
            <person name="Vandepol N."/>
            <person name="Liber J."/>
            <person name="Desiro A."/>
            <person name="Na H."/>
            <person name="Kennedy M."/>
            <person name="Barry K."/>
            <person name="Grigoriev I.V."/>
            <person name="Miller A.N."/>
            <person name="O'Donnell K."/>
            <person name="Stajich J.E."/>
            <person name="Bonito G."/>
        </authorList>
    </citation>
    <scope>NUCLEOTIDE SEQUENCE</scope>
    <source>
        <strain evidence="1">MES-2147</strain>
    </source>
</reference>
<organism evidence="1 2">
    <name type="scientific">Modicella reniformis</name>
    <dbReference type="NCBI Taxonomy" id="1440133"/>
    <lineage>
        <taxon>Eukaryota</taxon>
        <taxon>Fungi</taxon>
        <taxon>Fungi incertae sedis</taxon>
        <taxon>Mucoromycota</taxon>
        <taxon>Mortierellomycotina</taxon>
        <taxon>Mortierellomycetes</taxon>
        <taxon>Mortierellales</taxon>
        <taxon>Mortierellaceae</taxon>
        <taxon>Modicella</taxon>
    </lineage>
</organism>
<feature type="non-terminal residue" evidence="1">
    <location>
        <position position="70"/>
    </location>
</feature>
<accession>A0A9P6IS97</accession>
<evidence type="ECO:0000313" key="2">
    <source>
        <dbReference type="Proteomes" id="UP000749646"/>
    </source>
</evidence>
<dbReference type="EMBL" id="JAAAHW010007902">
    <property type="protein sequence ID" value="KAF9945836.1"/>
    <property type="molecule type" value="Genomic_DNA"/>
</dbReference>
<comment type="caution">
    <text evidence="1">The sequence shown here is derived from an EMBL/GenBank/DDBJ whole genome shotgun (WGS) entry which is preliminary data.</text>
</comment>
<proteinExistence type="predicted"/>
<keyword evidence="2" id="KW-1185">Reference proteome</keyword>
<protein>
    <submittedName>
        <fullName evidence="1">Uncharacterized protein</fullName>
    </submittedName>
</protein>
<sequence length="70" mass="8228">MERLRRFHRENRADPYIEGDLPRPIVEHVEEDVVDNAGVELLDNLEDFEEVRDDLGDDLGDDDDLNDFED</sequence>